<dbReference type="RefSeq" id="WP_068352854.1">
    <property type="nucleotide sequence ID" value="NZ_CP016033.1"/>
</dbReference>
<evidence type="ECO:0000256" key="1">
    <source>
        <dbReference type="SAM" id="SignalP"/>
    </source>
</evidence>
<dbReference type="Proteomes" id="UP000078263">
    <property type="component" value="Chromosome"/>
</dbReference>
<dbReference type="AlphaFoldDB" id="A0A192D6V9"/>
<reference evidence="3 4" key="1">
    <citation type="submission" date="2016-05" db="EMBL/GenBank/DDBJ databases">
        <title>Compelete Genome Sequence of Bacteriochlorophyll-Synthesizing Bacterium Porphyrobacter neustonensis DSM 9434.</title>
        <authorList>
            <person name="Shi X.-L."/>
            <person name="Wu Y.-H."/>
            <person name="Cheng H."/>
            <person name="Xu L."/>
            <person name="Zhang X.-Q."/>
            <person name="Wang C.-S."/>
            <person name="Xu X.-W."/>
        </authorList>
    </citation>
    <scope>NUCLEOTIDE SEQUENCE [LARGE SCALE GENOMIC DNA]</scope>
    <source>
        <strain evidence="3 4">DSM 9434</strain>
    </source>
</reference>
<dbReference type="PANTHER" id="PTHR43283">
    <property type="entry name" value="BETA-LACTAMASE-RELATED"/>
    <property type="match status" value="1"/>
</dbReference>
<dbReference type="Gene3D" id="3.40.710.10">
    <property type="entry name" value="DD-peptidase/beta-lactamase superfamily"/>
    <property type="match status" value="1"/>
</dbReference>
<organism evidence="3 4">
    <name type="scientific">Erythrobacter neustonensis</name>
    <dbReference type="NCBI Taxonomy" id="1112"/>
    <lineage>
        <taxon>Bacteria</taxon>
        <taxon>Pseudomonadati</taxon>
        <taxon>Pseudomonadota</taxon>
        <taxon>Alphaproteobacteria</taxon>
        <taxon>Sphingomonadales</taxon>
        <taxon>Erythrobacteraceae</taxon>
        <taxon>Erythrobacter/Porphyrobacter group</taxon>
        <taxon>Erythrobacter</taxon>
    </lineage>
</organism>
<dbReference type="PANTHER" id="PTHR43283:SF7">
    <property type="entry name" value="BETA-LACTAMASE-RELATED DOMAIN-CONTAINING PROTEIN"/>
    <property type="match status" value="1"/>
</dbReference>
<dbReference type="InterPro" id="IPR001466">
    <property type="entry name" value="Beta-lactam-related"/>
</dbReference>
<keyword evidence="3" id="KW-0378">Hydrolase</keyword>
<feature type="domain" description="Beta-lactamase-related" evidence="2">
    <location>
        <begin position="200"/>
        <end position="448"/>
    </location>
</feature>
<dbReference type="STRING" id="1112.A9D12_13755"/>
<dbReference type="SUPFAM" id="SSF56601">
    <property type="entry name" value="beta-lactamase/transpeptidase-like"/>
    <property type="match status" value="1"/>
</dbReference>
<evidence type="ECO:0000259" key="2">
    <source>
        <dbReference type="Pfam" id="PF00144"/>
    </source>
</evidence>
<sequence>MIRTPFAAAPIIVCVALATAGLPVAAQSEQEVFGARYDRALAAGYKALMLCGAIASAERSGAGERSEASVLAYELQGIQKPLDAIAETLPYAITRWPGGTRPIRHVAVEWAPDMPPRIAFQRARGGCSLGPIGMTEDAIEEPAPSAPREKIVHWHTPRPGKVTAVLEAAMSGAYGKGTRTTAVSVNWGKDGWDWRFADGFSPFTPQRTWSVAKSIAATLVGVTEHRGANAIVTRTHGAITAPPLPILGWDRGEGDPRRAIAMDHLLRMASGRYSDTPGNRTDALYFGGASVEESALHWPLVHEPGSVFRYANNDTLTAVKAIAYSFDEHPPEEFFAKAGMSDTVAETDFHGDYVLSSQVWASTMDLIRFGQLYLNDGVLSSGERVLPEGWVTYVTTPSGPQPGTGTFGYGAGFWLLTKEAGVPADTFAAIGNRGQYVVIVPSREVVIVRRGEDPAGSGFDIAAFTRDVLAHLPK</sequence>
<dbReference type="OrthoDB" id="9814204at2"/>
<dbReference type="InterPro" id="IPR012338">
    <property type="entry name" value="Beta-lactam/transpept-like"/>
</dbReference>
<accession>A0A192D6V9</accession>
<feature type="signal peptide" evidence="1">
    <location>
        <begin position="1"/>
        <end position="25"/>
    </location>
</feature>
<dbReference type="EMBL" id="CP016033">
    <property type="protein sequence ID" value="ANK13840.1"/>
    <property type="molecule type" value="Genomic_DNA"/>
</dbReference>
<keyword evidence="4" id="KW-1185">Reference proteome</keyword>
<feature type="chain" id="PRO_5008251837" evidence="1">
    <location>
        <begin position="26"/>
        <end position="474"/>
    </location>
</feature>
<proteinExistence type="predicted"/>
<keyword evidence="1" id="KW-0732">Signal</keyword>
<dbReference type="Pfam" id="PF00144">
    <property type="entry name" value="Beta-lactamase"/>
    <property type="match status" value="1"/>
</dbReference>
<gene>
    <name evidence="3" type="ORF">A9D12_13755</name>
</gene>
<dbReference type="GO" id="GO:0016787">
    <property type="term" value="F:hydrolase activity"/>
    <property type="evidence" value="ECO:0007669"/>
    <property type="project" value="UniProtKB-KW"/>
</dbReference>
<dbReference type="KEGG" id="pns:A9D12_13755"/>
<evidence type="ECO:0000313" key="4">
    <source>
        <dbReference type="Proteomes" id="UP000078263"/>
    </source>
</evidence>
<dbReference type="InterPro" id="IPR050789">
    <property type="entry name" value="Diverse_Enzym_Activities"/>
</dbReference>
<evidence type="ECO:0000313" key="3">
    <source>
        <dbReference type="EMBL" id="ANK13840.1"/>
    </source>
</evidence>
<protein>
    <submittedName>
        <fullName evidence="3">Serine hydrolase</fullName>
    </submittedName>
</protein>
<name>A0A192D6V9_9SPHN</name>